<proteinExistence type="predicted"/>
<organism evidence="1 2">
    <name type="scientific">Halorhodospira halochloris</name>
    <name type="common">Ectothiorhodospira halochloris</name>
    <dbReference type="NCBI Taxonomy" id="1052"/>
    <lineage>
        <taxon>Bacteria</taxon>
        <taxon>Pseudomonadati</taxon>
        <taxon>Pseudomonadota</taxon>
        <taxon>Gammaproteobacteria</taxon>
        <taxon>Chromatiales</taxon>
        <taxon>Ectothiorhodospiraceae</taxon>
        <taxon>Halorhodospira</taxon>
    </lineage>
</organism>
<keyword evidence="2" id="KW-1185">Reference proteome</keyword>
<dbReference type="AlphaFoldDB" id="A0A0X8X7D9"/>
<reference evidence="1" key="1">
    <citation type="submission" date="2016-02" db="EMBL/GenBank/DDBJ databases">
        <title>Halorhodospira halochloris DSM-1059 complete genome, version 2.</title>
        <authorList>
            <person name="Tsukatani Y."/>
        </authorList>
    </citation>
    <scope>NUCLEOTIDE SEQUENCE</scope>
    <source>
        <strain evidence="1">DSM 1059</strain>
    </source>
</reference>
<accession>A0A0X8X7D9</accession>
<dbReference type="Proteomes" id="UP000218890">
    <property type="component" value="Chromosome"/>
</dbReference>
<sequence>MRLTSAEREVILDVAREVLGDDVKVRLFGLMFPGSSLLKTIRSGLSDLMPLWRVMDVCRIRSAIGLSRA</sequence>
<protein>
    <submittedName>
        <fullName evidence="1">DNA polymerase</fullName>
    </submittedName>
</protein>
<evidence type="ECO:0000313" key="2">
    <source>
        <dbReference type="Proteomes" id="UP000218890"/>
    </source>
</evidence>
<dbReference type="EMBL" id="AP017372">
    <property type="protein sequence ID" value="BAU56992.1"/>
    <property type="molecule type" value="Genomic_DNA"/>
</dbReference>
<evidence type="ECO:0000313" key="1">
    <source>
        <dbReference type="EMBL" id="BAU56992.1"/>
    </source>
</evidence>
<gene>
    <name evidence="1" type="ORF">HH1059_03130</name>
</gene>
<dbReference type="RefSeq" id="WP_231901990.1">
    <property type="nucleotide sequence ID" value="NZ_AP017372.2"/>
</dbReference>
<dbReference type="KEGG" id="hhk:HH1059_03130"/>
<name>A0A0X8X7D9_HALHR</name>